<evidence type="ECO:0000256" key="1">
    <source>
        <dbReference type="SAM" id="MobiDB-lite"/>
    </source>
</evidence>
<dbReference type="EMBL" id="CAJNNW010036394">
    <property type="protein sequence ID" value="CAE8733917.1"/>
    <property type="molecule type" value="Genomic_DNA"/>
</dbReference>
<evidence type="ECO:0000313" key="3">
    <source>
        <dbReference type="EMBL" id="CAE8733917.1"/>
    </source>
</evidence>
<dbReference type="PROSITE" id="PS51257">
    <property type="entry name" value="PROKAR_LIPOPROTEIN"/>
    <property type="match status" value="1"/>
</dbReference>
<organism evidence="3 4">
    <name type="scientific">Polarella glacialis</name>
    <name type="common">Dinoflagellate</name>
    <dbReference type="NCBI Taxonomy" id="89957"/>
    <lineage>
        <taxon>Eukaryota</taxon>
        <taxon>Sar</taxon>
        <taxon>Alveolata</taxon>
        <taxon>Dinophyceae</taxon>
        <taxon>Suessiales</taxon>
        <taxon>Suessiaceae</taxon>
        <taxon>Polarella</taxon>
    </lineage>
</organism>
<keyword evidence="2" id="KW-0732">Signal</keyword>
<dbReference type="AlphaFoldDB" id="A0A813LMX8"/>
<feature type="signal peptide" evidence="2">
    <location>
        <begin position="1"/>
        <end position="28"/>
    </location>
</feature>
<evidence type="ECO:0000313" key="4">
    <source>
        <dbReference type="Proteomes" id="UP000626109"/>
    </source>
</evidence>
<protein>
    <recommendedName>
        <fullName evidence="5">UVR domain-containing protein</fullName>
    </recommendedName>
</protein>
<evidence type="ECO:0000256" key="2">
    <source>
        <dbReference type="SAM" id="SignalP"/>
    </source>
</evidence>
<feature type="region of interest" description="Disordered" evidence="1">
    <location>
        <begin position="241"/>
        <end position="286"/>
    </location>
</feature>
<sequence>MVQKAVLSPSVAAFILACGFSIPSLVAGQFGGGGYTPPAPICPSFSCPSGQHAVGKPETKVVSYGCKDSGMSVLNMASLDPNNPMGGMNQGGKNLNKCCLERDICKQTCGMSSKECFDIFQKCQAKICKGDQNCQLQGMISEMSGDPFDTKKDDLSEKYDPEAAKCRGYNAAQASVCQCLPKAEVKDAQEKKLQRFYKKFNPEKLDDKGEIKDVQEVWKKWAGKEKDMFLALSTKYREKVVTMKQKPKPPPYKPPTKKSKDDDEEESAEQSFGAEEEKAAPPAEIDIEGEEFEKELLGLEIKKGKAKKDEDYDLAGELKDQVISLRAAEVKRLTAKKAKALEDEDYIAAKVIKGRLAKLEL</sequence>
<feature type="chain" id="PRO_5032656193" description="UVR domain-containing protein" evidence="2">
    <location>
        <begin position="29"/>
        <end position="361"/>
    </location>
</feature>
<accession>A0A813LMX8</accession>
<name>A0A813LMX8_POLGL</name>
<dbReference type="Proteomes" id="UP000626109">
    <property type="component" value="Unassembled WGS sequence"/>
</dbReference>
<proteinExistence type="predicted"/>
<comment type="caution">
    <text evidence="3">The sequence shown here is derived from an EMBL/GenBank/DDBJ whole genome shotgun (WGS) entry which is preliminary data.</text>
</comment>
<reference evidence="3" key="1">
    <citation type="submission" date="2021-02" db="EMBL/GenBank/DDBJ databases">
        <authorList>
            <person name="Dougan E. K."/>
            <person name="Rhodes N."/>
            <person name="Thang M."/>
            <person name="Chan C."/>
        </authorList>
    </citation>
    <scope>NUCLEOTIDE SEQUENCE</scope>
</reference>
<evidence type="ECO:0008006" key="5">
    <source>
        <dbReference type="Google" id="ProtNLM"/>
    </source>
</evidence>
<gene>
    <name evidence="3" type="ORF">PGLA2088_LOCUS47058</name>
</gene>